<evidence type="ECO:0000313" key="3">
    <source>
        <dbReference type="Proteomes" id="UP001549921"/>
    </source>
</evidence>
<dbReference type="Pfam" id="PF00078">
    <property type="entry name" value="RVT_1"/>
    <property type="match status" value="1"/>
</dbReference>
<dbReference type="PANTHER" id="PTHR47027">
    <property type="entry name" value="REVERSE TRANSCRIPTASE DOMAIN-CONTAINING PROTEIN"/>
    <property type="match status" value="1"/>
</dbReference>
<gene>
    <name evidence="2" type="ORF">ABMA28_005093</name>
</gene>
<dbReference type="PANTHER" id="PTHR47027:SF20">
    <property type="entry name" value="REVERSE TRANSCRIPTASE-LIKE PROTEIN WITH RNA-DIRECTED DNA POLYMERASE DOMAIN"/>
    <property type="match status" value="1"/>
</dbReference>
<dbReference type="EMBL" id="JBEDNZ010000017">
    <property type="protein sequence ID" value="KAL0821652.1"/>
    <property type="molecule type" value="Genomic_DNA"/>
</dbReference>
<dbReference type="PROSITE" id="PS50878">
    <property type="entry name" value="RT_POL"/>
    <property type="match status" value="1"/>
</dbReference>
<dbReference type="SUPFAM" id="SSF56672">
    <property type="entry name" value="DNA/RNA polymerases"/>
    <property type="match status" value="1"/>
</dbReference>
<proteinExistence type="predicted"/>
<protein>
    <recommendedName>
        <fullName evidence="1">Reverse transcriptase domain-containing protein</fullName>
    </recommendedName>
</protein>
<dbReference type="AlphaFoldDB" id="A0ABD0SPD1"/>
<feature type="domain" description="Reverse transcriptase" evidence="1">
    <location>
        <begin position="1"/>
        <end position="83"/>
    </location>
</feature>
<comment type="caution">
    <text evidence="2">The sequence shown here is derived from an EMBL/GenBank/DDBJ whole genome shotgun (WGS) entry which is preliminary data.</text>
</comment>
<evidence type="ECO:0000259" key="1">
    <source>
        <dbReference type="PROSITE" id="PS50878"/>
    </source>
</evidence>
<dbReference type="Proteomes" id="UP001549921">
    <property type="component" value="Unassembled WGS sequence"/>
</dbReference>
<evidence type="ECO:0000313" key="2">
    <source>
        <dbReference type="EMBL" id="KAL0821652.1"/>
    </source>
</evidence>
<sequence length="250" mass="29442">MGLNIDGEMLSHLRFADDIIIISDDPTELECMVNELAKESEKVGLAINSSKTKIITNGPKQDIVVGGEKIEYVNKFVYLGQSISFDNNVENEVQRRIALAWKKYWSFREIMKNKQVNIRVKKKLYDSAILPCLTYGSQTKMERSMLGIRIKDKIRNKKIRKITKLADVVKRIRQLKWKWAGHVCRMENSRWTKKVIEWIPRDGRRSRGRPKKRWQDIFAQRCGQDWMRKARNRHLWKELGEAYAEEATTT</sequence>
<dbReference type="InterPro" id="IPR000477">
    <property type="entry name" value="RT_dom"/>
</dbReference>
<reference evidence="2 3" key="1">
    <citation type="submission" date="2024-06" db="EMBL/GenBank/DDBJ databases">
        <title>A chromosome-level genome assembly of beet webworm, Loxostege sticticalis.</title>
        <authorList>
            <person name="Zhang Y."/>
        </authorList>
    </citation>
    <scope>NUCLEOTIDE SEQUENCE [LARGE SCALE GENOMIC DNA]</scope>
    <source>
        <strain evidence="2">AQ028</strain>
        <tissue evidence="2">Male pupae</tissue>
    </source>
</reference>
<name>A0ABD0SPD1_LOXSC</name>
<dbReference type="GO" id="GO:0071897">
    <property type="term" value="P:DNA biosynthetic process"/>
    <property type="evidence" value="ECO:0007669"/>
    <property type="project" value="UniProtKB-ARBA"/>
</dbReference>
<accession>A0ABD0SPD1</accession>
<dbReference type="InterPro" id="IPR043502">
    <property type="entry name" value="DNA/RNA_pol_sf"/>
</dbReference>
<organism evidence="2 3">
    <name type="scientific">Loxostege sticticalis</name>
    <name type="common">Beet webworm moth</name>
    <dbReference type="NCBI Taxonomy" id="481309"/>
    <lineage>
        <taxon>Eukaryota</taxon>
        <taxon>Metazoa</taxon>
        <taxon>Ecdysozoa</taxon>
        <taxon>Arthropoda</taxon>
        <taxon>Hexapoda</taxon>
        <taxon>Insecta</taxon>
        <taxon>Pterygota</taxon>
        <taxon>Neoptera</taxon>
        <taxon>Endopterygota</taxon>
        <taxon>Lepidoptera</taxon>
        <taxon>Glossata</taxon>
        <taxon>Ditrysia</taxon>
        <taxon>Pyraloidea</taxon>
        <taxon>Crambidae</taxon>
        <taxon>Pyraustinae</taxon>
        <taxon>Loxostege</taxon>
    </lineage>
</organism>